<evidence type="ECO:0000313" key="2">
    <source>
        <dbReference type="Proteomes" id="UP000305067"/>
    </source>
</evidence>
<proteinExistence type="predicted"/>
<protein>
    <submittedName>
        <fullName evidence="1">Uncharacterized protein</fullName>
    </submittedName>
</protein>
<feature type="non-terminal residue" evidence="1">
    <location>
        <position position="55"/>
    </location>
</feature>
<reference evidence="1 2" key="1">
    <citation type="journal article" date="2019" name="Nat. Ecol. Evol.">
        <title>Megaphylogeny resolves global patterns of mushroom evolution.</title>
        <authorList>
            <person name="Varga T."/>
            <person name="Krizsan K."/>
            <person name="Foldi C."/>
            <person name="Dima B."/>
            <person name="Sanchez-Garcia M."/>
            <person name="Sanchez-Ramirez S."/>
            <person name="Szollosi G.J."/>
            <person name="Szarkandi J.G."/>
            <person name="Papp V."/>
            <person name="Albert L."/>
            <person name="Andreopoulos W."/>
            <person name="Angelini C."/>
            <person name="Antonin V."/>
            <person name="Barry K.W."/>
            <person name="Bougher N.L."/>
            <person name="Buchanan P."/>
            <person name="Buyck B."/>
            <person name="Bense V."/>
            <person name="Catcheside P."/>
            <person name="Chovatia M."/>
            <person name="Cooper J."/>
            <person name="Damon W."/>
            <person name="Desjardin D."/>
            <person name="Finy P."/>
            <person name="Geml J."/>
            <person name="Haridas S."/>
            <person name="Hughes K."/>
            <person name="Justo A."/>
            <person name="Karasinski D."/>
            <person name="Kautmanova I."/>
            <person name="Kiss B."/>
            <person name="Kocsube S."/>
            <person name="Kotiranta H."/>
            <person name="LaButti K.M."/>
            <person name="Lechner B.E."/>
            <person name="Liimatainen K."/>
            <person name="Lipzen A."/>
            <person name="Lukacs Z."/>
            <person name="Mihaltcheva S."/>
            <person name="Morgado L.N."/>
            <person name="Niskanen T."/>
            <person name="Noordeloos M.E."/>
            <person name="Ohm R.A."/>
            <person name="Ortiz-Santana B."/>
            <person name="Ovrebo C."/>
            <person name="Racz N."/>
            <person name="Riley R."/>
            <person name="Savchenko A."/>
            <person name="Shiryaev A."/>
            <person name="Soop K."/>
            <person name="Spirin V."/>
            <person name="Szebenyi C."/>
            <person name="Tomsovsky M."/>
            <person name="Tulloss R.E."/>
            <person name="Uehling J."/>
            <person name="Grigoriev I.V."/>
            <person name="Vagvolgyi C."/>
            <person name="Papp T."/>
            <person name="Martin F.M."/>
            <person name="Miettinen O."/>
            <person name="Hibbett D.S."/>
            <person name="Nagy L.G."/>
        </authorList>
    </citation>
    <scope>NUCLEOTIDE SEQUENCE [LARGE SCALE GENOMIC DNA]</scope>
    <source>
        <strain evidence="1 2">CBS 309.79</strain>
    </source>
</reference>
<evidence type="ECO:0000313" key="1">
    <source>
        <dbReference type="EMBL" id="TFL05269.1"/>
    </source>
</evidence>
<organism evidence="1 2">
    <name type="scientific">Pterulicium gracile</name>
    <dbReference type="NCBI Taxonomy" id="1884261"/>
    <lineage>
        <taxon>Eukaryota</taxon>
        <taxon>Fungi</taxon>
        <taxon>Dikarya</taxon>
        <taxon>Basidiomycota</taxon>
        <taxon>Agaricomycotina</taxon>
        <taxon>Agaricomycetes</taxon>
        <taxon>Agaricomycetidae</taxon>
        <taxon>Agaricales</taxon>
        <taxon>Pleurotineae</taxon>
        <taxon>Pterulaceae</taxon>
        <taxon>Pterulicium</taxon>
    </lineage>
</organism>
<dbReference type="AlphaFoldDB" id="A0A5C3QXY2"/>
<sequence length="55" mass="6014">MASWICENREHQTSRVRVGDLAAVLNGPDYSIVSRPKISTLLLASISLNRGNPCC</sequence>
<dbReference type="Proteomes" id="UP000305067">
    <property type="component" value="Unassembled WGS sequence"/>
</dbReference>
<name>A0A5C3QXY2_9AGAR</name>
<accession>A0A5C3QXY2</accession>
<dbReference type="EMBL" id="ML178817">
    <property type="protein sequence ID" value="TFL05269.1"/>
    <property type="molecule type" value="Genomic_DNA"/>
</dbReference>
<gene>
    <name evidence="1" type="ORF">BDV98DRAFT_561742</name>
</gene>
<keyword evidence="2" id="KW-1185">Reference proteome</keyword>